<dbReference type="InterPro" id="IPR029058">
    <property type="entry name" value="AB_hydrolase_fold"/>
</dbReference>
<dbReference type="PANTHER" id="PTHR43433">
    <property type="entry name" value="HYDROLASE, ALPHA/BETA FOLD FAMILY PROTEIN"/>
    <property type="match status" value="1"/>
</dbReference>
<reference evidence="2 3" key="1">
    <citation type="journal article" date="2019" name="Int. J. Syst. Evol. Microbiol.">
        <title>The Global Catalogue of Microorganisms (GCM) 10K type strain sequencing project: providing services to taxonomists for standard genome sequencing and annotation.</title>
        <authorList>
            <consortium name="The Broad Institute Genomics Platform"/>
            <consortium name="The Broad Institute Genome Sequencing Center for Infectious Disease"/>
            <person name="Wu L."/>
            <person name="Ma J."/>
        </authorList>
    </citation>
    <scope>NUCLEOTIDE SEQUENCE [LARGE SCALE GENOMIC DNA]</scope>
    <source>
        <strain evidence="2 3">PSRA2</strain>
    </source>
</reference>
<dbReference type="RefSeq" id="WP_304449031.1">
    <property type="nucleotide sequence ID" value="NZ_JARRAH010000001.1"/>
</dbReference>
<gene>
    <name evidence="2" type="ORF">ACFQHK_12700</name>
</gene>
<dbReference type="Proteomes" id="UP001596406">
    <property type="component" value="Unassembled WGS sequence"/>
</dbReference>
<dbReference type="EMBL" id="JBHSXM010000001">
    <property type="protein sequence ID" value="MFC6837366.1"/>
    <property type="molecule type" value="Genomic_DNA"/>
</dbReference>
<dbReference type="PANTHER" id="PTHR43433:SF1">
    <property type="entry name" value="BLL5160 PROTEIN"/>
    <property type="match status" value="1"/>
</dbReference>
<dbReference type="InterPro" id="IPR000073">
    <property type="entry name" value="AB_hydrolase_1"/>
</dbReference>
<keyword evidence="2" id="KW-0378">Hydrolase</keyword>
<evidence type="ECO:0000313" key="3">
    <source>
        <dbReference type="Proteomes" id="UP001596406"/>
    </source>
</evidence>
<protein>
    <submittedName>
        <fullName evidence="2">Alpha/beta fold hydrolase</fullName>
    </submittedName>
</protein>
<dbReference type="GO" id="GO:0016787">
    <property type="term" value="F:hydrolase activity"/>
    <property type="evidence" value="ECO:0007669"/>
    <property type="project" value="UniProtKB-KW"/>
</dbReference>
<evidence type="ECO:0000313" key="2">
    <source>
        <dbReference type="EMBL" id="MFC6837366.1"/>
    </source>
</evidence>
<keyword evidence="3" id="KW-1185">Reference proteome</keyword>
<sequence>MPFATSDGVDLHYETAGAGETVALLNDVGFGAWQWGWQHAALAGPFETLVSDPRGTGRSGGTADAVRVERLADDLEAVLRDHGARRVALVGSGLGGMVALDYARRYDRVRALALLGMALSGDAVDDDALDAMTSDGPDALAPCLTDAFRAAQSDVVEGIAAWRETDDAPPPVRAAQADAMRTFACDAPYEVGVPTLVLHGEADPVVPAAAGERLADALPDARFVALPGRHLAHVEASRPANDALAGFFEDVMG</sequence>
<dbReference type="PRINTS" id="PR00111">
    <property type="entry name" value="ABHYDROLASE"/>
</dbReference>
<dbReference type="Pfam" id="PF12146">
    <property type="entry name" value="Hydrolase_4"/>
    <property type="match status" value="1"/>
</dbReference>
<organism evidence="2 3">
    <name type="scientific">Halomarina ordinaria</name>
    <dbReference type="NCBI Taxonomy" id="3033939"/>
    <lineage>
        <taxon>Archaea</taxon>
        <taxon>Methanobacteriati</taxon>
        <taxon>Methanobacteriota</taxon>
        <taxon>Stenosarchaea group</taxon>
        <taxon>Halobacteria</taxon>
        <taxon>Halobacteriales</taxon>
        <taxon>Natronomonadaceae</taxon>
        <taxon>Halomarina</taxon>
    </lineage>
</organism>
<comment type="caution">
    <text evidence="2">The sequence shown here is derived from an EMBL/GenBank/DDBJ whole genome shotgun (WGS) entry which is preliminary data.</text>
</comment>
<dbReference type="InterPro" id="IPR050471">
    <property type="entry name" value="AB_hydrolase"/>
</dbReference>
<dbReference type="AlphaFoldDB" id="A0ABD5UAJ6"/>
<proteinExistence type="predicted"/>
<dbReference type="Gene3D" id="3.40.50.1820">
    <property type="entry name" value="alpha/beta hydrolase"/>
    <property type="match status" value="1"/>
</dbReference>
<accession>A0ABD5UAJ6</accession>
<dbReference type="SUPFAM" id="SSF53474">
    <property type="entry name" value="alpha/beta-Hydrolases"/>
    <property type="match status" value="1"/>
</dbReference>
<dbReference type="InterPro" id="IPR022742">
    <property type="entry name" value="Hydrolase_4"/>
</dbReference>
<feature type="domain" description="Serine aminopeptidase S33" evidence="1">
    <location>
        <begin position="46"/>
        <end position="227"/>
    </location>
</feature>
<evidence type="ECO:0000259" key="1">
    <source>
        <dbReference type="Pfam" id="PF12146"/>
    </source>
</evidence>
<name>A0ABD5UAJ6_9EURY</name>